<dbReference type="Pfam" id="PF13727">
    <property type="entry name" value="CoA_binding_3"/>
    <property type="match status" value="1"/>
</dbReference>
<dbReference type="PANTHER" id="PTHR30576:SF21">
    <property type="entry name" value="UDP-GLUCOSE:UNDECAPRENYL-PHOSPHATE GLUCOSE-1-PHOSPHATE TRANSFERASE"/>
    <property type="match status" value="1"/>
</dbReference>
<keyword evidence="4 7" id="KW-0812">Transmembrane</keyword>
<keyword evidence="5 7" id="KW-1133">Transmembrane helix</keyword>
<feature type="domain" description="Bacterial sugar transferase" evidence="8">
    <location>
        <begin position="292"/>
        <end position="475"/>
    </location>
</feature>
<feature type="transmembrane region" description="Helical" evidence="7">
    <location>
        <begin position="297"/>
        <end position="322"/>
    </location>
</feature>
<evidence type="ECO:0000313" key="9">
    <source>
        <dbReference type="EMBL" id="KDB51134.1"/>
    </source>
</evidence>
<comment type="subcellular location">
    <subcellularLocation>
        <location evidence="1">Membrane</location>
        <topology evidence="1">Multi-pass membrane protein</topology>
    </subcellularLocation>
</comment>
<evidence type="ECO:0000256" key="4">
    <source>
        <dbReference type="ARBA" id="ARBA00022692"/>
    </source>
</evidence>
<evidence type="ECO:0000256" key="3">
    <source>
        <dbReference type="ARBA" id="ARBA00022679"/>
    </source>
</evidence>
<feature type="transmembrane region" description="Helical" evidence="7">
    <location>
        <begin position="126"/>
        <end position="148"/>
    </location>
</feature>
<dbReference type="Gene3D" id="3.40.50.720">
    <property type="entry name" value="NAD(P)-binding Rossmann-like Domain"/>
    <property type="match status" value="1"/>
</dbReference>
<dbReference type="AlphaFoldDB" id="A0A059KIU3"/>
<evidence type="ECO:0000256" key="1">
    <source>
        <dbReference type="ARBA" id="ARBA00004141"/>
    </source>
</evidence>
<name>A0A059KIU3_9BURK</name>
<dbReference type="SUPFAM" id="SSF51735">
    <property type="entry name" value="NAD(P)-binding Rossmann-fold domains"/>
    <property type="match status" value="1"/>
</dbReference>
<dbReference type="EMBL" id="AZRA01000099">
    <property type="protein sequence ID" value="KDB51134.1"/>
    <property type="molecule type" value="Genomic_DNA"/>
</dbReference>
<evidence type="ECO:0000256" key="5">
    <source>
        <dbReference type="ARBA" id="ARBA00022989"/>
    </source>
</evidence>
<dbReference type="NCBIfam" id="TIGR03025">
    <property type="entry name" value="EPS_sugtrans"/>
    <property type="match status" value="1"/>
</dbReference>
<dbReference type="PATRIC" id="fig|1286631.3.peg.3215"/>
<dbReference type="NCBIfam" id="TIGR03023">
    <property type="entry name" value="WcaJ_sugtrans"/>
    <property type="match status" value="1"/>
</dbReference>
<evidence type="ECO:0000256" key="7">
    <source>
        <dbReference type="SAM" id="Phobius"/>
    </source>
</evidence>
<evidence type="ECO:0000259" key="8">
    <source>
        <dbReference type="Pfam" id="PF02397"/>
    </source>
</evidence>
<dbReference type="GO" id="GO:0016020">
    <property type="term" value="C:membrane"/>
    <property type="evidence" value="ECO:0007669"/>
    <property type="project" value="UniProtKB-SubCell"/>
</dbReference>
<dbReference type="Proteomes" id="UP000026714">
    <property type="component" value="Unassembled WGS sequence"/>
</dbReference>
<dbReference type="GO" id="GO:0009242">
    <property type="term" value="P:colanic acid biosynthetic process"/>
    <property type="evidence" value="ECO:0007669"/>
    <property type="project" value="TreeGrafter"/>
</dbReference>
<accession>A0A059KIU3</accession>
<proteinExistence type="inferred from homology"/>
<protein>
    <submittedName>
        <fullName evidence="9">Undecaprenyl-phosphate glucose phosphotransferase</fullName>
    </submittedName>
</protein>
<feature type="transmembrane region" description="Helical" evidence="7">
    <location>
        <begin position="93"/>
        <end position="114"/>
    </location>
</feature>
<comment type="similarity">
    <text evidence="2">Belongs to the bacterial sugar transferase family.</text>
</comment>
<feature type="transmembrane region" description="Helical" evidence="7">
    <location>
        <begin position="36"/>
        <end position="56"/>
    </location>
</feature>
<dbReference type="GO" id="GO:0089702">
    <property type="term" value="F:undecaprenyl-phosphate glucose phosphotransferase activity"/>
    <property type="evidence" value="ECO:0007669"/>
    <property type="project" value="TreeGrafter"/>
</dbReference>
<dbReference type="eggNOG" id="COG2148">
    <property type="taxonomic scope" value="Bacteria"/>
</dbReference>
<sequence>MSAEVPVQHPPSAFKINRTGGAPMDALPFSPPPPSVPVFLAAVLEPILAVVAFLAVHFAHGHVLDRASMLLSILVMLLVFPGTNRFYENRLNALVDLCAAWATVMAILVLCGFATKSFKFFDSSVLVWWAVLTPVVQFAAVLAGGALMRRHALRPEARRAALVIGAGPLGAKVGHMLLNRKSFGHDFIGHLEDRDASRCAPSAREHIVGRIDEAVECIRRHNIKDVYITLPLSSQPRIERMIAALHDSAVSIYFVPDVFGVNVIQGRMRNMDGLPVVSLLESPFVGINGLIKRLSDIVLGSIILVLIAPLLIGVAIGVRISSPGPIIFKQKRGGLDGEDITVYKFRSMRVMENGAKVTQATRGDPRITRFGAFIRKTSLDELPQFINVLQGRMSIVGPRPHAVAHNEEYRELVKAYMLRHKVKPGITGWAQVNGLRGETDTIEKMAERVRYDIDYLRNWSLTMDLRIIARTIKLTVADSNAY</sequence>
<comment type="caution">
    <text evidence="9">The sequence shown here is derived from an EMBL/GenBank/DDBJ whole genome shotgun (WGS) entry which is preliminary data.</text>
</comment>
<evidence type="ECO:0000313" key="10">
    <source>
        <dbReference type="Proteomes" id="UP000026714"/>
    </source>
</evidence>
<dbReference type="InterPro" id="IPR003362">
    <property type="entry name" value="Bact_transf"/>
</dbReference>
<dbReference type="RefSeq" id="WP_241462032.1">
    <property type="nucleotide sequence ID" value="NZ_AZRA01000099.1"/>
</dbReference>
<evidence type="ECO:0000256" key="2">
    <source>
        <dbReference type="ARBA" id="ARBA00006464"/>
    </source>
</evidence>
<keyword evidence="3 9" id="KW-0808">Transferase</keyword>
<keyword evidence="6 7" id="KW-0472">Membrane</keyword>
<dbReference type="PANTHER" id="PTHR30576">
    <property type="entry name" value="COLANIC BIOSYNTHESIS UDP-GLUCOSE LIPID CARRIER TRANSFERASE"/>
    <property type="match status" value="1"/>
</dbReference>
<dbReference type="Pfam" id="PF02397">
    <property type="entry name" value="Bac_transf"/>
    <property type="match status" value="1"/>
</dbReference>
<dbReference type="InterPro" id="IPR036291">
    <property type="entry name" value="NAD(P)-bd_dom_sf"/>
</dbReference>
<organism evidence="9 10">
    <name type="scientific">Sphaerotilus natans subsp. natans DSM 6575</name>
    <dbReference type="NCBI Taxonomy" id="1286631"/>
    <lineage>
        <taxon>Bacteria</taxon>
        <taxon>Pseudomonadati</taxon>
        <taxon>Pseudomonadota</taxon>
        <taxon>Betaproteobacteria</taxon>
        <taxon>Burkholderiales</taxon>
        <taxon>Sphaerotilaceae</taxon>
        <taxon>Sphaerotilus</taxon>
    </lineage>
</organism>
<dbReference type="InterPro" id="IPR017473">
    <property type="entry name" value="Undecaprenyl-P_gluc_Ptfrase"/>
</dbReference>
<dbReference type="STRING" id="34103.SAMN05421778_1125"/>
<keyword evidence="10" id="KW-1185">Reference proteome</keyword>
<dbReference type="InterPro" id="IPR017475">
    <property type="entry name" value="EPS_sugar_tfrase"/>
</dbReference>
<gene>
    <name evidence="9" type="ORF">X805_32940</name>
</gene>
<evidence type="ECO:0000256" key="6">
    <source>
        <dbReference type="ARBA" id="ARBA00023136"/>
    </source>
</evidence>
<reference evidence="9 10" key="1">
    <citation type="journal article" date="2014" name="FEMS Microbiol. Ecol.">
        <title>Sphaerotilus natans encrusted with nanoball-shaped Fe(III) oxide minerals formed by nitrate-reducing mixotrophic Fe(II) oxidation.</title>
        <authorList>
            <person name="Park S."/>
            <person name="Kim D.H."/>
            <person name="Lee J.H."/>
            <person name="Hur H.G."/>
        </authorList>
    </citation>
    <scope>NUCLEOTIDE SEQUENCE [LARGE SCALE GENOMIC DNA]</scope>
    <source>
        <strain evidence="9 10">DSM 6575</strain>
    </source>
</reference>